<feature type="domain" description="RNA polymerase sigma factor 70 region 4 type 2" evidence="5">
    <location>
        <begin position="150"/>
        <end position="202"/>
    </location>
</feature>
<keyword evidence="3" id="KW-0731">Sigma factor</keyword>
<dbReference type="SUPFAM" id="SSF88659">
    <property type="entry name" value="Sigma3 and sigma4 domains of RNA polymerase sigma factors"/>
    <property type="match status" value="1"/>
</dbReference>
<dbReference type="SUPFAM" id="SSF88946">
    <property type="entry name" value="Sigma2 domain of RNA polymerase sigma factors"/>
    <property type="match status" value="1"/>
</dbReference>
<accession>A0A1I1A5S4</accession>
<dbReference type="PANTHER" id="PTHR43133:SF46">
    <property type="entry name" value="RNA POLYMERASE SIGMA-70 FACTOR ECF SUBFAMILY"/>
    <property type="match status" value="1"/>
</dbReference>
<dbReference type="EMBL" id="FOKK01000007">
    <property type="protein sequence ID" value="SFB31840.1"/>
    <property type="molecule type" value="Genomic_DNA"/>
</dbReference>
<name>A0A1I1A5S4_9BACT</name>
<dbReference type="GO" id="GO:0003677">
    <property type="term" value="F:DNA binding"/>
    <property type="evidence" value="ECO:0007669"/>
    <property type="project" value="InterPro"/>
</dbReference>
<dbReference type="CDD" id="cd06171">
    <property type="entry name" value="Sigma70_r4"/>
    <property type="match status" value="1"/>
</dbReference>
<dbReference type="InterPro" id="IPR013249">
    <property type="entry name" value="RNA_pol_sigma70_r4_t2"/>
</dbReference>
<evidence type="ECO:0000256" key="3">
    <source>
        <dbReference type="ARBA" id="ARBA00023082"/>
    </source>
</evidence>
<dbReference type="InterPro" id="IPR036388">
    <property type="entry name" value="WH-like_DNA-bd_sf"/>
</dbReference>
<dbReference type="NCBIfam" id="TIGR02937">
    <property type="entry name" value="sigma70-ECF"/>
    <property type="match status" value="1"/>
</dbReference>
<dbReference type="AlphaFoldDB" id="A0A1I1A5S4"/>
<dbReference type="Gene3D" id="1.10.1740.10">
    <property type="match status" value="1"/>
</dbReference>
<dbReference type="InterPro" id="IPR039425">
    <property type="entry name" value="RNA_pol_sigma-70-like"/>
</dbReference>
<evidence type="ECO:0000256" key="4">
    <source>
        <dbReference type="ARBA" id="ARBA00023163"/>
    </source>
</evidence>
<reference evidence="6 7" key="1">
    <citation type="submission" date="2016-10" db="EMBL/GenBank/DDBJ databases">
        <authorList>
            <person name="de Groot N.N."/>
        </authorList>
    </citation>
    <scope>NUCLEOTIDE SEQUENCE [LARGE SCALE GENOMIC DNA]</scope>
    <source>
        <strain evidence="6 7">DSM 23399</strain>
    </source>
</reference>
<keyword evidence="7" id="KW-1185">Reference proteome</keyword>
<dbReference type="InterPro" id="IPR014284">
    <property type="entry name" value="RNA_pol_sigma-70_dom"/>
</dbReference>
<dbReference type="OrthoDB" id="9150024at2"/>
<evidence type="ECO:0000313" key="7">
    <source>
        <dbReference type="Proteomes" id="UP000198790"/>
    </source>
</evidence>
<evidence type="ECO:0000259" key="5">
    <source>
        <dbReference type="Pfam" id="PF08281"/>
    </source>
</evidence>
<protein>
    <submittedName>
        <fullName evidence="6">RNA polymerase sigma-70 factor, ECF subfamily</fullName>
    </submittedName>
</protein>
<keyword evidence="2" id="KW-0805">Transcription regulation</keyword>
<dbReference type="Gene3D" id="1.10.10.10">
    <property type="entry name" value="Winged helix-like DNA-binding domain superfamily/Winged helix DNA-binding domain"/>
    <property type="match status" value="1"/>
</dbReference>
<keyword evidence="4" id="KW-0804">Transcription</keyword>
<evidence type="ECO:0000256" key="2">
    <source>
        <dbReference type="ARBA" id="ARBA00023015"/>
    </source>
</evidence>
<evidence type="ECO:0000313" key="6">
    <source>
        <dbReference type="EMBL" id="SFB31840.1"/>
    </source>
</evidence>
<evidence type="ECO:0000256" key="1">
    <source>
        <dbReference type="ARBA" id="ARBA00010641"/>
    </source>
</evidence>
<proteinExistence type="inferred from homology"/>
<organism evidence="6 7">
    <name type="scientific">Algoriphagus aquimarinus</name>
    <dbReference type="NCBI Taxonomy" id="237018"/>
    <lineage>
        <taxon>Bacteria</taxon>
        <taxon>Pseudomonadati</taxon>
        <taxon>Bacteroidota</taxon>
        <taxon>Cytophagia</taxon>
        <taxon>Cytophagales</taxon>
        <taxon>Cyclobacteriaceae</taxon>
        <taxon>Algoriphagus</taxon>
    </lineage>
</organism>
<dbReference type="GO" id="GO:0006352">
    <property type="term" value="P:DNA-templated transcription initiation"/>
    <property type="evidence" value="ECO:0007669"/>
    <property type="project" value="InterPro"/>
</dbReference>
<dbReference type="RefSeq" id="WP_092897303.1">
    <property type="nucleotide sequence ID" value="NZ_FOKK01000007.1"/>
</dbReference>
<dbReference type="STRING" id="237018.SAMN04489723_107110"/>
<gene>
    <name evidence="6" type="ORF">SAMN04489723_107110</name>
</gene>
<dbReference type="Proteomes" id="UP000198790">
    <property type="component" value="Unassembled WGS sequence"/>
</dbReference>
<dbReference type="InterPro" id="IPR013324">
    <property type="entry name" value="RNA_pol_sigma_r3/r4-like"/>
</dbReference>
<dbReference type="PANTHER" id="PTHR43133">
    <property type="entry name" value="RNA POLYMERASE ECF-TYPE SIGMA FACTO"/>
    <property type="match status" value="1"/>
</dbReference>
<dbReference type="Pfam" id="PF08281">
    <property type="entry name" value="Sigma70_r4_2"/>
    <property type="match status" value="1"/>
</dbReference>
<sequence length="211" mass="24918">MNRNPKEQPNSTFIPSKHLETVKVFEEKSDCDIWNAFNKGDEMAFNYLYRTYVHELYQFGSQYSRDSSLVKDSIQNLFIYLRKKRGDLKEVTNIKGYLFRSIQREIIKNIKANTSIEGFEESFLDSHFQIVVSPEVSFIKSESETERKIQLQRGLSQLTTKQRKAILLFYEEELSYKEIAEIMNFSEVKTARKLIYRALASLKEFIKPTSY</sequence>
<dbReference type="InterPro" id="IPR013325">
    <property type="entry name" value="RNA_pol_sigma_r2"/>
</dbReference>
<dbReference type="GO" id="GO:0016987">
    <property type="term" value="F:sigma factor activity"/>
    <property type="evidence" value="ECO:0007669"/>
    <property type="project" value="UniProtKB-KW"/>
</dbReference>
<comment type="similarity">
    <text evidence="1">Belongs to the sigma-70 factor family. ECF subfamily.</text>
</comment>